<evidence type="ECO:0000313" key="2">
    <source>
        <dbReference type="EMBL" id="MBU3067449.1"/>
    </source>
</evidence>
<keyword evidence="3" id="KW-1185">Reference proteome</keyword>
<sequence length="94" mass="10246">MVRHPRLGTEYGTNPRLLVRGRKGDLTVTTTSSNWFKSSYSKTGNECVEVAFLTPNTVGVRDSKNPTAPALTFTPAEWDAFTAVLTSGTFDHPA</sequence>
<accession>A0ABS6BAZ5</accession>
<organism evidence="2 3">
    <name type="scientific">Nocardia albiluteola</name>
    <dbReference type="NCBI Taxonomy" id="2842303"/>
    <lineage>
        <taxon>Bacteria</taxon>
        <taxon>Bacillati</taxon>
        <taxon>Actinomycetota</taxon>
        <taxon>Actinomycetes</taxon>
        <taxon>Mycobacteriales</taxon>
        <taxon>Nocardiaceae</taxon>
        <taxon>Nocardia</taxon>
    </lineage>
</organism>
<dbReference type="Proteomes" id="UP000733379">
    <property type="component" value="Unassembled WGS sequence"/>
</dbReference>
<dbReference type="EMBL" id="JAHKNI010000021">
    <property type="protein sequence ID" value="MBU3067449.1"/>
    <property type="molecule type" value="Genomic_DNA"/>
</dbReference>
<proteinExistence type="predicted"/>
<reference evidence="2 3" key="1">
    <citation type="submission" date="2021-06" db="EMBL/GenBank/DDBJ databases">
        <title>Actinomycetes sequencing.</title>
        <authorList>
            <person name="Shan Q."/>
        </authorList>
    </citation>
    <scope>NUCLEOTIDE SEQUENCE [LARGE SCALE GENOMIC DNA]</scope>
    <source>
        <strain evidence="2 3">NEAU-G5</strain>
    </source>
</reference>
<gene>
    <name evidence="2" type="ORF">KO481_38745</name>
</gene>
<evidence type="ECO:0000313" key="3">
    <source>
        <dbReference type="Proteomes" id="UP000733379"/>
    </source>
</evidence>
<dbReference type="Pfam" id="PF04149">
    <property type="entry name" value="DUF397"/>
    <property type="match status" value="1"/>
</dbReference>
<dbReference type="InterPro" id="IPR007278">
    <property type="entry name" value="DUF397"/>
</dbReference>
<protein>
    <submittedName>
        <fullName evidence="2">DUF397 domain-containing protein</fullName>
    </submittedName>
</protein>
<evidence type="ECO:0000259" key="1">
    <source>
        <dbReference type="Pfam" id="PF04149"/>
    </source>
</evidence>
<comment type="caution">
    <text evidence="2">The sequence shown here is derived from an EMBL/GenBank/DDBJ whole genome shotgun (WGS) entry which is preliminary data.</text>
</comment>
<name>A0ABS6BAZ5_9NOCA</name>
<feature type="domain" description="DUF397" evidence="1">
    <location>
        <begin position="34"/>
        <end position="83"/>
    </location>
</feature>